<feature type="repeat" description="WD" evidence="11">
    <location>
        <begin position="211"/>
        <end position="253"/>
    </location>
</feature>
<keyword evidence="7" id="KW-0653">Protein transport</keyword>
<dbReference type="InterPro" id="IPR020472">
    <property type="entry name" value="WD40_PAC1"/>
</dbReference>
<feature type="repeat" description="WD" evidence="11">
    <location>
        <begin position="125"/>
        <end position="157"/>
    </location>
</feature>
<evidence type="ECO:0000256" key="10">
    <source>
        <dbReference type="ARBA" id="ARBA00032565"/>
    </source>
</evidence>
<accession>A0AAV2YRJ8</accession>
<dbReference type="InterPro" id="IPR001680">
    <property type="entry name" value="WD40_rpt"/>
</dbReference>
<evidence type="ECO:0000313" key="14">
    <source>
        <dbReference type="EMBL" id="DAZ97627.1"/>
    </source>
</evidence>
<reference evidence="14" key="1">
    <citation type="submission" date="2022-11" db="EMBL/GenBank/DDBJ databases">
        <authorList>
            <person name="Morgan W.R."/>
            <person name="Tartar A."/>
        </authorList>
    </citation>
    <scope>NUCLEOTIDE SEQUENCE</scope>
    <source>
        <strain evidence="14">ARSEF 373</strain>
    </source>
</reference>
<dbReference type="InterPro" id="IPR036322">
    <property type="entry name" value="WD40_repeat_dom_sf"/>
</dbReference>
<proteinExistence type="inferred from homology"/>
<dbReference type="InterPro" id="IPR015943">
    <property type="entry name" value="WD40/YVTN_repeat-like_dom_sf"/>
</dbReference>
<feature type="repeat" description="WD" evidence="11">
    <location>
        <begin position="255"/>
        <end position="291"/>
    </location>
</feature>
<evidence type="ECO:0000256" key="5">
    <source>
        <dbReference type="ARBA" id="ARBA00022574"/>
    </source>
</evidence>
<keyword evidence="8" id="KW-0576">Peroxisome</keyword>
<dbReference type="CDD" id="cd00201">
    <property type="entry name" value="WW"/>
    <property type="match status" value="1"/>
</dbReference>
<evidence type="ECO:0000256" key="4">
    <source>
        <dbReference type="ARBA" id="ARBA00022490"/>
    </source>
</evidence>
<name>A0AAV2YRJ8_9STRA</name>
<reference evidence="14" key="2">
    <citation type="journal article" date="2023" name="Microbiol Resour">
        <title>Decontamination and Annotation of the Draft Genome Sequence of the Oomycete Lagenidium giganteum ARSEF 373.</title>
        <authorList>
            <person name="Morgan W.R."/>
            <person name="Tartar A."/>
        </authorList>
    </citation>
    <scope>NUCLEOTIDE SEQUENCE</scope>
    <source>
        <strain evidence="14">ARSEF 373</strain>
    </source>
</reference>
<feature type="domain" description="WW" evidence="13">
    <location>
        <begin position="338"/>
        <end position="371"/>
    </location>
</feature>
<gene>
    <name evidence="14" type="ORF">N0F65_003945</name>
</gene>
<dbReference type="Pfam" id="PF00400">
    <property type="entry name" value="WD40"/>
    <property type="match status" value="5"/>
</dbReference>
<dbReference type="SMART" id="SM00456">
    <property type="entry name" value="WW"/>
    <property type="match status" value="1"/>
</dbReference>
<dbReference type="InterPro" id="IPR001202">
    <property type="entry name" value="WW_dom"/>
</dbReference>
<dbReference type="Proteomes" id="UP001146120">
    <property type="component" value="Unassembled WGS sequence"/>
</dbReference>
<feature type="repeat" description="WD" evidence="11">
    <location>
        <begin position="168"/>
        <end position="210"/>
    </location>
</feature>
<dbReference type="PROSITE" id="PS50082">
    <property type="entry name" value="WD_REPEATS_2"/>
    <property type="match status" value="4"/>
</dbReference>
<dbReference type="Gene3D" id="2.20.70.10">
    <property type="match status" value="1"/>
</dbReference>
<dbReference type="GO" id="GO:0005829">
    <property type="term" value="C:cytosol"/>
    <property type="evidence" value="ECO:0007669"/>
    <property type="project" value="UniProtKB-SubCell"/>
</dbReference>
<dbReference type="PANTHER" id="PTHR46027">
    <property type="entry name" value="PEROXISOMAL TARGETING SIGNAL 2 RECEPTOR"/>
    <property type="match status" value="1"/>
</dbReference>
<dbReference type="GO" id="GO:0005782">
    <property type="term" value="C:peroxisomal matrix"/>
    <property type="evidence" value="ECO:0007669"/>
    <property type="project" value="UniProtKB-SubCell"/>
</dbReference>
<dbReference type="AlphaFoldDB" id="A0AAV2YRJ8"/>
<keyword evidence="4" id="KW-0963">Cytoplasm</keyword>
<keyword evidence="3" id="KW-0813">Transport</keyword>
<protein>
    <recommendedName>
        <fullName evidence="10">Peroxin-7</fullName>
    </recommendedName>
</protein>
<evidence type="ECO:0000313" key="15">
    <source>
        <dbReference type="Proteomes" id="UP001146120"/>
    </source>
</evidence>
<evidence type="ECO:0000256" key="2">
    <source>
        <dbReference type="ARBA" id="ARBA00004514"/>
    </source>
</evidence>
<evidence type="ECO:0000256" key="1">
    <source>
        <dbReference type="ARBA" id="ARBA00004253"/>
    </source>
</evidence>
<dbReference type="EMBL" id="DAKRPA010000129">
    <property type="protein sequence ID" value="DAZ97627.1"/>
    <property type="molecule type" value="Genomic_DNA"/>
</dbReference>
<dbReference type="Pfam" id="PF00397">
    <property type="entry name" value="WW"/>
    <property type="match status" value="1"/>
</dbReference>
<keyword evidence="15" id="KW-1185">Reference proteome</keyword>
<dbReference type="SMART" id="SM00320">
    <property type="entry name" value="WD40"/>
    <property type="match status" value="6"/>
</dbReference>
<comment type="similarity">
    <text evidence="9">Belongs to the WD repeat peroxin-7 family.</text>
</comment>
<evidence type="ECO:0000259" key="13">
    <source>
        <dbReference type="PROSITE" id="PS50020"/>
    </source>
</evidence>
<evidence type="ECO:0000256" key="3">
    <source>
        <dbReference type="ARBA" id="ARBA00022448"/>
    </source>
</evidence>
<comment type="caution">
    <text evidence="14">The sequence shown here is derived from an EMBL/GenBank/DDBJ whole genome shotgun (WGS) entry which is preliminary data.</text>
</comment>
<sequence>MVSRRTRPRQSRIRAEATRRAMFLQPRRTLTEFQGYSVEFSPFQDSLVAVGTSQYFGIIGNGKQYVYEMMPSGELAPTRVFDTPDGVYDCAWSEVSPHQLVSGCANGSIKLWHLQSRDGFPIQNFHEHKQEVSGVNWSLVAKDAFVSASWDGTVKLWRPEMPHSIATLAEHTKSVNNAVWNTQNGSLIASCSGDGLVKIWDLNMGRSTTTIAAHGTEVLALDWNKYNPFEVVSGSADCSIKIWDIRNPSHEVRVLTGHNYGVRRLKCSPYDADVIASVSYDMSVGIWNTKSPYPRLQTASHHREFAFGVDFSLFVDGLVASCAWDRQVHVWNYFAMEAEKPGVWTEHHDAHGRKYYYNMVAGRSYWELPDELLSKVHRPMIDTMREWQPALDARKQQQAQEEAMEKRKSEIMAMNATGRAGSDDVSSERGNNSTAALSLEERMALAAQKKADEMKRVAQQKAKQDDNDSNEGGARSNEYLAMVRQLQDADKDSETSGGKWLVR</sequence>
<organism evidence="14 15">
    <name type="scientific">Lagenidium giganteum</name>
    <dbReference type="NCBI Taxonomy" id="4803"/>
    <lineage>
        <taxon>Eukaryota</taxon>
        <taxon>Sar</taxon>
        <taxon>Stramenopiles</taxon>
        <taxon>Oomycota</taxon>
        <taxon>Peronosporomycetes</taxon>
        <taxon>Pythiales</taxon>
        <taxon>Pythiaceae</taxon>
    </lineage>
</organism>
<dbReference type="InterPro" id="IPR019775">
    <property type="entry name" value="WD40_repeat_CS"/>
</dbReference>
<dbReference type="GO" id="GO:0016558">
    <property type="term" value="P:protein import into peroxisome matrix"/>
    <property type="evidence" value="ECO:0007669"/>
    <property type="project" value="InterPro"/>
</dbReference>
<evidence type="ECO:0000256" key="7">
    <source>
        <dbReference type="ARBA" id="ARBA00022927"/>
    </source>
</evidence>
<keyword evidence="5 11" id="KW-0853">WD repeat</keyword>
<dbReference type="InterPro" id="IPR044536">
    <property type="entry name" value="PEX7"/>
</dbReference>
<feature type="region of interest" description="Disordered" evidence="12">
    <location>
        <begin position="447"/>
        <end position="503"/>
    </location>
</feature>
<dbReference type="Gene3D" id="2.130.10.10">
    <property type="entry name" value="YVTN repeat-like/Quinoprotein amine dehydrogenase"/>
    <property type="match status" value="1"/>
</dbReference>
<feature type="compositionally biased region" description="Basic and acidic residues" evidence="12">
    <location>
        <begin position="447"/>
        <end position="466"/>
    </location>
</feature>
<dbReference type="GO" id="GO:0005053">
    <property type="term" value="F:peroxisome matrix targeting signal-2 binding"/>
    <property type="evidence" value="ECO:0007669"/>
    <property type="project" value="InterPro"/>
</dbReference>
<evidence type="ECO:0000256" key="9">
    <source>
        <dbReference type="ARBA" id="ARBA00024017"/>
    </source>
</evidence>
<dbReference type="PRINTS" id="PR00320">
    <property type="entry name" value="GPROTEINBRPT"/>
</dbReference>
<dbReference type="SUPFAM" id="SSF51045">
    <property type="entry name" value="WW domain"/>
    <property type="match status" value="1"/>
</dbReference>
<evidence type="ECO:0000256" key="11">
    <source>
        <dbReference type="PROSITE-ProRule" id="PRU00221"/>
    </source>
</evidence>
<evidence type="ECO:0000256" key="6">
    <source>
        <dbReference type="ARBA" id="ARBA00022737"/>
    </source>
</evidence>
<dbReference type="CDD" id="cd00200">
    <property type="entry name" value="WD40"/>
    <property type="match status" value="1"/>
</dbReference>
<keyword evidence="6" id="KW-0677">Repeat</keyword>
<dbReference type="InterPro" id="IPR036020">
    <property type="entry name" value="WW_dom_sf"/>
</dbReference>
<evidence type="ECO:0000256" key="12">
    <source>
        <dbReference type="SAM" id="MobiDB-lite"/>
    </source>
</evidence>
<dbReference type="PROSITE" id="PS50020">
    <property type="entry name" value="WW_DOMAIN_2"/>
    <property type="match status" value="1"/>
</dbReference>
<dbReference type="SUPFAM" id="SSF50978">
    <property type="entry name" value="WD40 repeat-like"/>
    <property type="match status" value="1"/>
</dbReference>
<dbReference type="PROSITE" id="PS00678">
    <property type="entry name" value="WD_REPEATS_1"/>
    <property type="match status" value="3"/>
</dbReference>
<evidence type="ECO:0000256" key="8">
    <source>
        <dbReference type="ARBA" id="ARBA00023140"/>
    </source>
</evidence>
<comment type="subcellular location">
    <subcellularLocation>
        <location evidence="2">Cytoplasm</location>
        <location evidence="2">Cytosol</location>
    </subcellularLocation>
    <subcellularLocation>
        <location evidence="1">Peroxisome matrix</location>
    </subcellularLocation>
</comment>
<dbReference type="PROSITE" id="PS50294">
    <property type="entry name" value="WD_REPEATS_REGION"/>
    <property type="match status" value="2"/>
</dbReference>
<dbReference type="PANTHER" id="PTHR46027:SF1">
    <property type="entry name" value="PEROXISOMAL TARGETING SIGNAL 2 RECEPTOR"/>
    <property type="match status" value="1"/>
</dbReference>